<dbReference type="InterPro" id="IPR018958">
    <property type="entry name" value="Knr4/Smi1-like_dom"/>
</dbReference>
<gene>
    <name evidence="2" type="ORF">NTEN_LOCUS7861</name>
</gene>
<reference evidence="2 3" key="1">
    <citation type="submission" date="2020-02" db="EMBL/GenBank/DDBJ databases">
        <authorList>
            <person name="Ferguson B K."/>
        </authorList>
    </citation>
    <scope>NUCLEOTIDE SEQUENCE [LARGE SCALE GENOMIC DNA]</scope>
</reference>
<dbReference type="OrthoDB" id="10249691at2759"/>
<protein>
    <recommendedName>
        <fullName evidence="1">Knr4/Smi1-like domain-containing protein</fullName>
    </recommendedName>
</protein>
<accession>A0A6H5GEX9</accession>
<dbReference type="SMART" id="SM00860">
    <property type="entry name" value="SMI1_KNR4"/>
    <property type="match status" value="1"/>
</dbReference>
<dbReference type="EMBL" id="CADCXU010011939">
    <property type="protein sequence ID" value="CAB0002074.1"/>
    <property type="molecule type" value="Genomic_DNA"/>
</dbReference>
<evidence type="ECO:0000313" key="3">
    <source>
        <dbReference type="Proteomes" id="UP000479000"/>
    </source>
</evidence>
<dbReference type="Proteomes" id="UP000479000">
    <property type="component" value="Unassembled WGS sequence"/>
</dbReference>
<sequence>MGSEVSEDNFHDHLTLGLTRTLRDLPGVQNVILEEREPCEKSLLNSWEQRHSCILPFDLKNFYLSTDGFQLTWCFSNGERPVFRSTCKIFELDTCRDVASVCLVYVEHKITPSIWLLDRSLEWHFLSPSFTQYFRMMLVYQGLPEWQYNMTSIGLAPWAEVKCNKFVCSS</sequence>
<organism evidence="2 3">
    <name type="scientific">Nesidiocoris tenuis</name>
    <dbReference type="NCBI Taxonomy" id="355587"/>
    <lineage>
        <taxon>Eukaryota</taxon>
        <taxon>Metazoa</taxon>
        <taxon>Ecdysozoa</taxon>
        <taxon>Arthropoda</taxon>
        <taxon>Hexapoda</taxon>
        <taxon>Insecta</taxon>
        <taxon>Pterygota</taxon>
        <taxon>Neoptera</taxon>
        <taxon>Paraneoptera</taxon>
        <taxon>Hemiptera</taxon>
        <taxon>Heteroptera</taxon>
        <taxon>Panheteroptera</taxon>
        <taxon>Cimicomorpha</taxon>
        <taxon>Miridae</taxon>
        <taxon>Dicyphina</taxon>
        <taxon>Nesidiocoris</taxon>
    </lineage>
</organism>
<proteinExistence type="predicted"/>
<dbReference type="PANTHER" id="PTHR31854:SF2">
    <property type="entry name" value="TUBULIN POLYGLUTAMYLASE COMPLEX SUBUNIT 2"/>
    <property type="match status" value="1"/>
</dbReference>
<evidence type="ECO:0000259" key="1">
    <source>
        <dbReference type="SMART" id="SM00860"/>
    </source>
</evidence>
<feature type="domain" description="Knr4/Smi1-like" evidence="1">
    <location>
        <begin position="38"/>
        <end position="136"/>
    </location>
</feature>
<dbReference type="InterPro" id="IPR039231">
    <property type="entry name" value="TPGS2"/>
</dbReference>
<dbReference type="AlphaFoldDB" id="A0A6H5GEX9"/>
<name>A0A6H5GEX9_9HEMI</name>
<keyword evidence="3" id="KW-1185">Reference proteome</keyword>
<dbReference type="PANTHER" id="PTHR31854">
    <property type="entry name" value="TUBULIN POLYGLUTAMYLASE COMPLEX SUBUNIT 2"/>
    <property type="match status" value="1"/>
</dbReference>
<evidence type="ECO:0000313" key="2">
    <source>
        <dbReference type="EMBL" id="CAB0002074.1"/>
    </source>
</evidence>